<feature type="non-terminal residue" evidence="1">
    <location>
        <position position="1"/>
    </location>
</feature>
<organism evidence="1 2">
    <name type="scientific">Funneliformis geosporum</name>
    <dbReference type="NCBI Taxonomy" id="1117311"/>
    <lineage>
        <taxon>Eukaryota</taxon>
        <taxon>Fungi</taxon>
        <taxon>Fungi incertae sedis</taxon>
        <taxon>Mucoromycota</taxon>
        <taxon>Glomeromycotina</taxon>
        <taxon>Glomeromycetes</taxon>
        <taxon>Glomerales</taxon>
        <taxon>Glomeraceae</taxon>
        <taxon>Funneliformis</taxon>
    </lineage>
</organism>
<evidence type="ECO:0000313" key="1">
    <source>
        <dbReference type="EMBL" id="CAI2200677.1"/>
    </source>
</evidence>
<reference evidence="1" key="1">
    <citation type="submission" date="2022-08" db="EMBL/GenBank/DDBJ databases">
        <authorList>
            <person name="Kallberg Y."/>
            <person name="Tangrot J."/>
            <person name="Rosling A."/>
        </authorList>
    </citation>
    <scope>NUCLEOTIDE SEQUENCE</scope>
    <source>
        <strain evidence="1">Wild A</strain>
    </source>
</reference>
<comment type="caution">
    <text evidence="1">The sequence shown here is derived from an EMBL/GenBank/DDBJ whole genome shotgun (WGS) entry which is preliminary data.</text>
</comment>
<gene>
    <name evidence="1" type="ORF">FWILDA_LOCUS19686</name>
</gene>
<keyword evidence="2" id="KW-1185">Reference proteome</keyword>
<dbReference type="Proteomes" id="UP001153678">
    <property type="component" value="Unassembled WGS sequence"/>
</dbReference>
<dbReference type="AlphaFoldDB" id="A0A9W4X7L4"/>
<evidence type="ECO:0000313" key="2">
    <source>
        <dbReference type="Proteomes" id="UP001153678"/>
    </source>
</evidence>
<protein>
    <submittedName>
        <fullName evidence="1">11812_t:CDS:1</fullName>
    </submittedName>
</protein>
<accession>A0A9W4X7L4</accession>
<sequence>NLPQDLGKVYCSENSGGVEICHKLLRNNSNFIINQKLDIIDVMELSEERKKYLYQKIRQYVEDPYKDIYYL</sequence>
<name>A0A9W4X7L4_9GLOM</name>
<dbReference type="EMBL" id="CAMKVN010025088">
    <property type="protein sequence ID" value="CAI2200677.1"/>
    <property type="molecule type" value="Genomic_DNA"/>
</dbReference>
<proteinExistence type="predicted"/>
<dbReference type="OrthoDB" id="2379379at2759"/>